<keyword evidence="2" id="KW-1185">Reference proteome</keyword>
<dbReference type="NCBIfam" id="NF003816">
    <property type="entry name" value="PRK05406.1-5"/>
    <property type="match status" value="1"/>
</dbReference>
<dbReference type="Proteomes" id="UP000194221">
    <property type="component" value="Unassembled WGS sequence"/>
</dbReference>
<dbReference type="RefSeq" id="WP_086031566.1">
    <property type="nucleotide sequence ID" value="NZ_LAPZ01000016.1"/>
</dbReference>
<sequence length="246" mass="27332">MYSKYTIDINCDVGEGVGNEASLMPYISSCNIACGAHAGSVAVMDEVIGLAVEYNVKIGAHPSFPDRENFGRLVMDIAPEALQKSIEEQILLIKERTDIQGATLHHIKPHGALYNLITKDKEMAQLVIRAIQNTCPNLFLYVPYNSVIAEEALKSNLQIQYEAFADRNYNEDLTLVSRSQENALITNKEEVFTHIKRMIVAQQVQTVGGVKHITADTICVHGDTENAVELVVYIFEKLIENKIPIA</sequence>
<protein>
    <submittedName>
        <fullName evidence="1">LamB/YcsF family protein</fullName>
    </submittedName>
</protein>
<dbReference type="SUPFAM" id="SSF88713">
    <property type="entry name" value="Glycoside hydrolase/deacetylase"/>
    <property type="match status" value="1"/>
</dbReference>
<proteinExistence type="predicted"/>
<organism evidence="1 2">
    <name type="scientific">Tenacibaculum holothuriorum</name>
    <dbReference type="NCBI Taxonomy" id="1635173"/>
    <lineage>
        <taxon>Bacteria</taxon>
        <taxon>Pseudomonadati</taxon>
        <taxon>Bacteroidota</taxon>
        <taxon>Flavobacteriia</taxon>
        <taxon>Flavobacteriales</taxon>
        <taxon>Flavobacteriaceae</taxon>
        <taxon>Tenacibaculum</taxon>
    </lineage>
</organism>
<accession>A0A1Y2P951</accession>
<evidence type="ECO:0000313" key="1">
    <source>
        <dbReference type="EMBL" id="OSY86974.1"/>
    </source>
</evidence>
<dbReference type="InterPro" id="IPR011330">
    <property type="entry name" value="Glyco_hydro/deAcase_b/a-brl"/>
</dbReference>
<dbReference type="InParanoid" id="A0A1Y2P951"/>
<name>A0A1Y2P951_9FLAO</name>
<gene>
    <name evidence="1" type="ORF">WH52_13830</name>
</gene>
<dbReference type="PANTHER" id="PTHR30292">
    <property type="entry name" value="UNCHARACTERIZED PROTEIN YBGL-RELATED"/>
    <property type="match status" value="1"/>
</dbReference>
<dbReference type="EMBL" id="LAPZ01000016">
    <property type="protein sequence ID" value="OSY86974.1"/>
    <property type="molecule type" value="Genomic_DNA"/>
</dbReference>
<dbReference type="FunCoup" id="A0A1Y2P951">
    <property type="interactions" value="13"/>
</dbReference>
<dbReference type="Gene3D" id="3.20.20.370">
    <property type="entry name" value="Glycoside hydrolase/deacetylase"/>
    <property type="match status" value="1"/>
</dbReference>
<dbReference type="InterPro" id="IPR005501">
    <property type="entry name" value="LamB/YcsF/PxpA-like"/>
</dbReference>
<comment type="caution">
    <text evidence="1">The sequence shown here is derived from an EMBL/GenBank/DDBJ whole genome shotgun (WGS) entry which is preliminary data.</text>
</comment>
<dbReference type="CDD" id="cd10801">
    <property type="entry name" value="LamB_YcsF_like_1"/>
    <property type="match status" value="1"/>
</dbReference>
<dbReference type="STRING" id="1635173.WH52_13830"/>
<dbReference type="GO" id="GO:0005975">
    <property type="term" value="P:carbohydrate metabolic process"/>
    <property type="evidence" value="ECO:0007669"/>
    <property type="project" value="InterPro"/>
</dbReference>
<dbReference type="AlphaFoldDB" id="A0A1Y2P951"/>
<evidence type="ECO:0000313" key="2">
    <source>
        <dbReference type="Proteomes" id="UP000194221"/>
    </source>
</evidence>
<dbReference type="NCBIfam" id="NF003814">
    <property type="entry name" value="PRK05406.1-3"/>
    <property type="match status" value="1"/>
</dbReference>
<reference evidence="1 2" key="1">
    <citation type="submission" date="2015-03" db="EMBL/GenBank/DDBJ databases">
        <title>Genome sequence of Tenacibaculum sp. S2-2, isolated from intestinal microbiota of sea cucumber, Apostichopus japonicas.</title>
        <authorList>
            <person name="Shao Z."/>
            <person name="Wang L."/>
            <person name="Li X."/>
        </authorList>
    </citation>
    <scope>NUCLEOTIDE SEQUENCE [LARGE SCALE GENOMIC DNA]</scope>
    <source>
        <strain evidence="1 2">S2-2</strain>
    </source>
</reference>
<dbReference type="Pfam" id="PF03746">
    <property type="entry name" value="LamB_YcsF"/>
    <property type="match status" value="1"/>
</dbReference>
<dbReference type="OrthoDB" id="9773478at2"/>
<dbReference type="PANTHER" id="PTHR30292:SF0">
    <property type="entry name" value="5-OXOPROLINASE SUBUNIT A"/>
    <property type="match status" value="1"/>
</dbReference>